<comment type="caution">
    <text evidence="4">The sequence shown here is derived from an EMBL/GenBank/DDBJ whole genome shotgun (WGS) entry which is preliminary data.</text>
</comment>
<organism evidence="4 5">
    <name type="scientific">Cohnella rhizosphaerae</name>
    <dbReference type="NCBI Taxonomy" id="1457232"/>
    <lineage>
        <taxon>Bacteria</taxon>
        <taxon>Bacillati</taxon>
        <taxon>Bacillota</taxon>
        <taxon>Bacilli</taxon>
        <taxon>Bacillales</taxon>
        <taxon>Paenibacillaceae</taxon>
        <taxon>Cohnella</taxon>
    </lineage>
</organism>
<dbReference type="Proteomes" id="UP001153404">
    <property type="component" value="Unassembled WGS sequence"/>
</dbReference>
<feature type="region of interest" description="Disordered" evidence="1">
    <location>
        <begin position="393"/>
        <end position="461"/>
    </location>
</feature>
<accession>A0A9X4KVM5</accession>
<feature type="domain" description="Conserved hypothetical protein CHP02679 N terminus" evidence="3">
    <location>
        <begin position="34"/>
        <end position="274"/>
    </location>
</feature>
<gene>
    <name evidence="4" type="ORF">OMP40_09080</name>
</gene>
<evidence type="ECO:0000313" key="4">
    <source>
        <dbReference type="EMBL" id="MDG0809484.1"/>
    </source>
</evidence>
<sequence>MSKETEVRRYFGQAGFARFLAQLRRQYQSSKNGARGYVTLNDVSADEREALDAFYETYSPPPAAGETRRYSIQKFAALLQKSRFGLTVPELLAMLAGESVLTLGERQQLIDAEWNRMIEGELAAAIQDADGDGRAIAWAEGLAAERSPGARTLRLIFAKSPLDAQLALRHALAAVCMLLAAELPLRPVRLPILAAMATGDAHALDWKRPGGRLFWWGLTSIFDLEPASMTEEETGGEPNGAATDAGVTQAMLLRDVYRACGVADDDLSSQAMLYAPDLYGSEERILTLRQVERLDAAQLRLIRAPVIHMVENPAVFAALADADAALADRAGKAAIAPVIICGNGQPMLAVIRLLERLLAALPDIALRYSGGPGLRGPDDRTKLAAALRQPVPRMADESGRLSSACAHRRADPGGRAPAAATKRLRVGPGAWSGDRRERRQASSGIVDGRVVGRLDGQRKGL</sequence>
<protein>
    <submittedName>
        <fullName evidence="4">TIGR02679 domain-containing protein</fullName>
    </submittedName>
</protein>
<evidence type="ECO:0000256" key="1">
    <source>
        <dbReference type="SAM" id="MobiDB-lite"/>
    </source>
</evidence>
<feature type="domain" description="DUF2399" evidence="2">
    <location>
        <begin position="285"/>
        <end position="396"/>
    </location>
</feature>
<keyword evidence="5" id="KW-1185">Reference proteome</keyword>
<evidence type="ECO:0000259" key="3">
    <source>
        <dbReference type="Pfam" id="PF11796"/>
    </source>
</evidence>
<dbReference type="Pfam" id="PF09664">
    <property type="entry name" value="DUF2399"/>
    <property type="match status" value="1"/>
</dbReference>
<evidence type="ECO:0000259" key="2">
    <source>
        <dbReference type="Pfam" id="PF09664"/>
    </source>
</evidence>
<evidence type="ECO:0000313" key="5">
    <source>
        <dbReference type="Proteomes" id="UP001153404"/>
    </source>
</evidence>
<dbReference type="Pfam" id="PF11796">
    <property type="entry name" value="DUF3323"/>
    <property type="match status" value="1"/>
</dbReference>
<dbReference type="InterPro" id="IPR024465">
    <property type="entry name" value="DUF2399"/>
</dbReference>
<reference evidence="4" key="1">
    <citation type="submission" date="2022-10" db="EMBL/GenBank/DDBJ databases">
        <title>Comparative genomic analysis of Cohnella hashimotonis sp. nov., isolated from the International Space Station.</title>
        <authorList>
            <person name="Simpson A."/>
            <person name="Venkateswaran K."/>
        </authorList>
    </citation>
    <scope>NUCLEOTIDE SEQUENCE</scope>
    <source>
        <strain evidence="4">DSM 28161</strain>
    </source>
</reference>
<name>A0A9X4KVM5_9BACL</name>
<feature type="compositionally biased region" description="Basic and acidic residues" evidence="1">
    <location>
        <begin position="450"/>
        <end position="461"/>
    </location>
</feature>
<proteinExistence type="predicted"/>
<dbReference type="EMBL" id="JAPDIA010000003">
    <property type="protein sequence ID" value="MDG0809484.1"/>
    <property type="molecule type" value="Genomic_DNA"/>
</dbReference>
<dbReference type="InterPro" id="IPR024466">
    <property type="entry name" value="CHP02679_N"/>
</dbReference>
<dbReference type="AlphaFoldDB" id="A0A9X4KVM5"/>